<organism evidence="1 2">
    <name type="scientific">Lithohypha guttulata</name>
    <dbReference type="NCBI Taxonomy" id="1690604"/>
    <lineage>
        <taxon>Eukaryota</taxon>
        <taxon>Fungi</taxon>
        <taxon>Dikarya</taxon>
        <taxon>Ascomycota</taxon>
        <taxon>Pezizomycotina</taxon>
        <taxon>Eurotiomycetes</taxon>
        <taxon>Chaetothyriomycetidae</taxon>
        <taxon>Chaetothyriales</taxon>
        <taxon>Trichomeriaceae</taxon>
        <taxon>Lithohypha</taxon>
    </lineage>
</organism>
<dbReference type="Proteomes" id="UP001309876">
    <property type="component" value="Unassembled WGS sequence"/>
</dbReference>
<gene>
    <name evidence="1" type="ORF">LTR05_002146</name>
</gene>
<comment type="caution">
    <text evidence="1">The sequence shown here is derived from an EMBL/GenBank/DDBJ whole genome shotgun (WGS) entry which is preliminary data.</text>
</comment>
<keyword evidence="2" id="KW-1185">Reference proteome</keyword>
<protein>
    <submittedName>
        <fullName evidence="1">Uncharacterized protein</fullName>
    </submittedName>
</protein>
<proteinExistence type="predicted"/>
<evidence type="ECO:0000313" key="2">
    <source>
        <dbReference type="Proteomes" id="UP001309876"/>
    </source>
</evidence>
<reference evidence="1 2" key="1">
    <citation type="submission" date="2023-08" db="EMBL/GenBank/DDBJ databases">
        <title>Black Yeasts Isolated from many extreme environments.</title>
        <authorList>
            <person name="Coleine C."/>
            <person name="Stajich J.E."/>
            <person name="Selbmann L."/>
        </authorList>
    </citation>
    <scope>NUCLEOTIDE SEQUENCE [LARGE SCALE GENOMIC DNA]</scope>
    <source>
        <strain evidence="1 2">CCFEE 5910</strain>
    </source>
</reference>
<dbReference type="AlphaFoldDB" id="A0AAN7YBZ6"/>
<evidence type="ECO:0000313" key="1">
    <source>
        <dbReference type="EMBL" id="KAK5087930.1"/>
    </source>
</evidence>
<name>A0AAN7YBZ6_9EURO</name>
<sequence>MAGAVAAAVLPTLITQLPNLINTFKGLFGAAEEDAPLTSEQVEAAKRAQAALQKVGSSTGDYEGDQAAFLGSIFLPGITPILDLATGGASRNPLLGALFPLISQTQEWASSHSFESSNEKVPSPDQAKGPVDTALAEAYRFIQTLT</sequence>
<dbReference type="EMBL" id="JAVRRJ010000002">
    <property type="protein sequence ID" value="KAK5087930.1"/>
    <property type="molecule type" value="Genomic_DNA"/>
</dbReference>
<accession>A0AAN7YBZ6</accession>